<feature type="transmembrane region" description="Helical" evidence="1">
    <location>
        <begin position="80"/>
        <end position="100"/>
    </location>
</feature>
<feature type="transmembrane region" description="Helical" evidence="1">
    <location>
        <begin position="284"/>
        <end position="301"/>
    </location>
</feature>
<feature type="transmembrane region" description="Helical" evidence="1">
    <location>
        <begin position="152"/>
        <end position="170"/>
    </location>
</feature>
<feature type="transmembrane region" description="Helical" evidence="1">
    <location>
        <begin position="182"/>
        <end position="200"/>
    </location>
</feature>
<feature type="transmembrane region" description="Helical" evidence="1">
    <location>
        <begin position="106"/>
        <end position="123"/>
    </location>
</feature>
<evidence type="ECO:0000313" key="3">
    <source>
        <dbReference type="Proteomes" id="UP000183920"/>
    </source>
</evidence>
<keyword evidence="1" id="KW-1133">Transmembrane helix</keyword>
<dbReference type="Pfam" id="PF14897">
    <property type="entry name" value="EpsG"/>
    <property type="match status" value="1"/>
</dbReference>
<feature type="transmembrane region" description="Helical" evidence="1">
    <location>
        <begin position="258"/>
        <end position="278"/>
    </location>
</feature>
<name>A0A0G4QF25_9GAMM</name>
<evidence type="ECO:0000256" key="1">
    <source>
        <dbReference type="SAM" id="Phobius"/>
    </source>
</evidence>
<dbReference type="InterPro" id="IPR049458">
    <property type="entry name" value="EpsG-like"/>
</dbReference>
<dbReference type="RefSeq" id="WP_072064667.1">
    <property type="nucleotide sequence ID" value="NZ_CVRY01000006.1"/>
</dbReference>
<organism evidence="2 3">
    <name type="scientific">Proteus penneri</name>
    <dbReference type="NCBI Taxonomy" id="102862"/>
    <lineage>
        <taxon>Bacteria</taxon>
        <taxon>Pseudomonadati</taxon>
        <taxon>Pseudomonadota</taxon>
        <taxon>Gammaproteobacteria</taxon>
        <taxon>Enterobacterales</taxon>
        <taxon>Morganellaceae</taxon>
        <taxon>Proteus</taxon>
    </lineage>
</organism>
<dbReference type="Proteomes" id="UP000183920">
    <property type="component" value="Unassembled WGS sequence"/>
</dbReference>
<reference evidence="3" key="1">
    <citation type="submission" date="2015-06" db="EMBL/GenBank/DDBJ databases">
        <authorList>
            <person name="Urmite Genomes"/>
        </authorList>
    </citation>
    <scope>NUCLEOTIDE SEQUENCE [LARGE SCALE GENOMIC DNA]</scope>
    <source>
        <strain evidence="3">CSUR P1867</strain>
    </source>
</reference>
<feature type="transmembrane region" description="Helical" evidence="1">
    <location>
        <begin position="25"/>
        <end position="44"/>
    </location>
</feature>
<proteinExistence type="predicted"/>
<dbReference type="AlphaFoldDB" id="A0A0G4QF25"/>
<evidence type="ECO:0008006" key="4">
    <source>
        <dbReference type="Google" id="ProtNLM"/>
    </source>
</evidence>
<keyword evidence="1" id="KW-0472">Membrane</keyword>
<sequence length="364" mass="43664">MNILYLSLVLLIISTLEFLNKKNIFYFFIATVLIYFHIGLSYKLGVDWIEYNSLYENTSNYERYEIGFSWLSKFLSYININFWVFVFSVKFIFLTSLFALIKKYCLYPTAAITFTLIFLFPFINDPLRQLIATSILFLGILMNKSKISYKNIIFGFLFHSSYILIFFIKLQFIKRKQLVKTSILFVLLSLLLIHNFHYLLLLGNSFIIRKIYFYLTYAVPPNIYSLFIRIIFLYFVCFNKHINLINKKILTNNVYTNFWMLSFLLLLVELLAFQFPLLSQRLKIYLSPFPFILFLNYIYFLKDMIFKYTLLFVVFLYLYATLFSFMNGPMGSFYSLENNILIQFLLDFPPNNIEENVRNFWLNS</sequence>
<feature type="transmembrane region" description="Helical" evidence="1">
    <location>
        <begin position="308"/>
        <end position="326"/>
    </location>
</feature>
<accession>A0A0G4QF25</accession>
<keyword evidence="1" id="KW-0812">Transmembrane</keyword>
<feature type="transmembrane region" description="Helical" evidence="1">
    <location>
        <begin position="212"/>
        <end position="237"/>
    </location>
</feature>
<evidence type="ECO:0000313" key="2">
    <source>
        <dbReference type="EMBL" id="CRL64483.1"/>
    </source>
</evidence>
<dbReference type="EMBL" id="CVRY01000006">
    <property type="protein sequence ID" value="CRL64483.1"/>
    <property type="molecule type" value="Genomic_DNA"/>
</dbReference>
<protein>
    <recommendedName>
        <fullName evidence="4">Wzy</fullName>
    </recommendedName>
</protein>
<gene>
    <name evidence="2" type="ORF">BN1804_03034</name>
</gene>